<evidence type="ECO:0000313" key="3">
    <source>
        <dbReference type="EMBL" id="CAD7242524.1"/>
    </source>
</evidence>
<sequence length="884" mass="100977">MLGATMASPMKISKQWRCECDQTLLIFLGWMSILRLMHPSRFAMKLRNGDGLWLLLVIFLVKCPRPSFSYDSINNKTFIKHIGNEMICPSLKITDSTVRSRQLDPFLNCTIVDGHVWVVMTDTHRTFASSPSSPHVSILANTSFKHLREIANHLFVYQNKALQTLSGLFPRLTVIRGQQLFHNFALLIYQNEYLQNIGLHQLTSVMEGPVRIERNPMLCYLNSIDWGVIAPKRNHFFAFALRSVEAGHVMILVHAVIKNVWEDVTISHLQAVLPAGITGMKENVFLPALLFGKQRCITLEECMTMNPPLDGGPKSRREVKLYKIWDGSCILDCPANTTEHCPTESGIPKPQCSPCNEKRCLKECKGNLLDSVEKAKALHGCTYIAGQLEIQITAGDDVVSELEKNLDSIEGIRDYLKVARSGSLLSLNFLKHLRWIGGQVLEDGKYAIKVLDNPNLQQLWDWDKRGMNVTIEQGEISFTHNPKLCLSHIEAFWNRSQNVSGSHTIPPLPEGVDNTTNGDQAACNVVKIWAQVSEVMQDNRSVGDWQVHWENYRLHLVQPRDLVNYVVSYREAPSQNVSIYDGRDACSKDKWTDIDVKHQDEGNDKYVRQTLKILKPATQYALYVHTYMIRSNPYVESKGAMSEILYFTTQSIQPGTPRDVVAWGKSDSELVLEWAPPTEENGVVTEYQLHIEVIPQSVEEQLQKEYCQDGFIRSQFHKNQLLSAIEVKNEDKKRLMAKEDEKKLKWLSASDCFPCEGKKTDMETYKRQVQFQDNIMNDVFVRKHKDKVTVCNRDQCSVKCESFTSESNGSSTMLKQQKKRSVEEGFNLVPNSLDELRLDGKLRDAREEEEQTLNEYTNDNRVLQKPGKFPKEHIETPVDFIPHN</sequence>
<reference evidence="3" key="1">
    <citation type="submission" date="2020-11" db="EMBL/GenBank/DDBJ databases">
        <authorList>
            <person name="Tran Van P."/>
        </authorList>
    </citation>
    <scope>NUCLEOTIDE SEQUENCE</scope>
</reference>
<dbReference type="InterPro" id="IPR000494">
    <property type="entry name" value="Rcpt_L-dom"/>
</dbReference>
<name>A0A7R8X1Z5_9CRUS</name>
<dbReference type="Gene3D" id="2.10.220.10">
    <property type="entry name" value="Hormone Receptor, Insulin-like Growth Factor Receptor 1, Chain A, domain 2"/>
    <property type="match status" value="1"/>
</dbReference>
<feature type="domain" description="Receptor L-domain" evidence="2">
    <location>
        <begin position="108"/>
        <end position="228"/>
    </location>
</feature>
<dbReference type="Pfam" id="PF01030">
    <property type="entry name" value="Recep_L_domain"/>
    <property type="match status" value="2"/>
</dbReference>
<keyword evidence="4" id="KW-1185">Reference proteome</keyword>
<dbReference type="EMBL" id="LR899797">
    <property type="protein sequence ID" value="CAD7242524.1"/>
    <property type="molecule type" value="Genomic_DNA"/>
</dbReference>
<feature type="domain" description="Receptor L-domain" evidence="2">
    <location>
        <begin position="380"/>
        <end position="495"/>
    </location>
</feature>
<feature type="non-terminal residue" evidence="3">
    <location>
        <position position="1"/>
    </location>
</feature>
<dbReference type="SUPFAM" id="SSF52058">
    <property type="entry name" value="L domain-like"/>
    <property type="match status" value="2"/>
</dbReference>
<dbReference type="Proteomes" id="UP000677054">
    <property type="component" value="Unassembled WGS sequence"/>
</dbReference>
<dbReference type="OrthoDB" id="5809444at2759"/>
<dbReference type="InterPro" id="IPR036116">
    <property type="entry name" value="FN3_sf"/>
</dbReference>
<dbReference type="Gene3D" id="2.60.40.10">
    <property type="entry name" value="Immunoglobulins"/>
    <property type="match status" value="2"/>
</dbReference>
<accession>A0A7R8X1Z5</accession>
<evidence type="ECO:0000259" key="2">
    <source>
        <dbReference type="Pfam" id="PF01030"/>
    </source>
</evidence>
<feature type="region of interest" description="Disordered" evidence="1">
    <location>
        <begin position="862"/>
        <end position="884"/>
    </location>
</feature>
<dbReference type="InterPro" id="IPR003961">
    <property type="entry name" value="FN3_dom"/>
</dbReference>
<dbReference type="SUPFAM" id="SSF49265">
    <property type="entry name" value="Fibronectin type III"/>
    <property type="match status" value="2"/>
</dbReference>
<evidence type="ECO:0000256" key="1">
    <source>
        <dbReference type="SAM" id="MobiDB-lite"/>
    </source>
</evidence>
<protein>
    <recommendedName>
        <fullName evidence="2">Receptor L-domain domain-containing protein</fullName>
    </recommendedName>
</protein>
<dbReference type="CDD" id="cd00063">
    <property type="entry name" value="FN3"/>
    <property type="match status" value="1"/>
</dbReference>
<dbReference type="Gene3D" id="3.80.20.20">
    <property type="entry name" value="Receptor L-domain"/>
    <property type="match status" value="2"/>
</dbReference>
<evidence type="ECO:0000313" key="4">
    <source>
        <dbReference type="Proteomes" id="UP000677054"/>
    </source>
</evidence>
<dbReference type="InterPro" id="IPR036941">
    <property type="entry name" value="Rcpt_L-dom_sf"/>
</dbReference>
<organism evidence="3">
    <name type="scientific">Darwinula stevensoni</name>
    <dbReference type="NCBI Taxonomy" id="69355"/>
    <lineage>
        <taxon>Eukaryota</taxon>
        <taxon>Metazoa</taxon>
        <taxon>Ecdysozoa</taxon>
        <taxon>Arthropoda</taxon>
        <taxon>Crustacea</taxon>
        <taxon>Oligostraca</taxon>
        <taxon>Ostracoda</taxon>
        <taxon>Podocopa</taxon>
        <taxon>Podocopida</taxon>
        <taxon>Darwinulocopina</taxon>
        <taxon>Darwinuloidea</taxon>
        <taxon>Darwinulidae</taxon>
        <taxon>Darwinula</taxon>
    </lineage>
</organism>
<dbReference type="InterPro" id="IPR013783">
    <property type="entry name" value="Ig-like_fold"/>
</dbReference>
<dbReference type="EMBL" id="CAJPEV010000280">
    <property type="protein sequence ID" value="CAG0883369.1"/>
    <property type="molecule type" value="Genomic_DNA"/>
</dbReference>
<gene>
    <name evidence="3" type="ORF">DSTB1V02_LOCUS2487</name>
</gene>
<dbReference type="AlphaFoldDB" id="A0A7R8X1Z5"/>
<proteinExistence type="predicted"/>